<proteinExistence type="predicted"/>
<evidence type="ECO:0000313" key="2">
    <source>
        <dbReference type="EMBL" id="KAH7253891.1"/>
    </source>
</evidence>
<dbReference type="RefSeq" id="XP_046050138.1">
    <property type="nucleotide sequence ID" value="XM_046199348.1"/>
</dbReference>
<dbReference type="Proteomes" id="UP000720189">
    <property type="component" value="Unassembled WGS sequence"/>
</dbReference>
<comment type="caution">
    <text evidence="2">The sequence shown here is derived from an EMBL/GenBank/DDBJ whole genome shotgun (WGS) entry which is preliminary data.</text>
</comment>
<gene>
    <name evidence="2" type="ORF">BKA55DRAFT_689393</name>
</gene>
<evidence type="ECO:0000256" key="1">
    <source>
        <dbReference type="SAM" id="MobiDB-lite"/>
    </source>
</evidence>
<keyword evidence="3" id="KW-1185">Reference proteome</keyword>
<evidence type="ECO:0000313" key="3">
    <source>
        <dbReference type="Proteomes" id="UP000720189"/>
    </source>
</evidence>
<dbReference type="GeneID" id="70229302"/>
<feature type="region of interest" description="Disordered" evidence="1">
    <location>
        <begin position="66"/>
        <end position="94"/>
    </location>
</feature>
<dbReference type="AlphaFoldDB" id="A0A9P9HAC3"/>
<name>A0A9P9HAC3_FUSRE</name>
<dbReference type="EMBL" id="JAGMUX010000007">
    <property type="protein sequence ID" value="KAH7253891.1"/>
    <property type="molecule type" value="Genomic_DNA"/>
</dbReference>
<accession>A0A9P9HAC3</accession>
<feature type="compositionally biased region" description="Basic and acidic residues" evidence="1">
    <location>
        <begin position="80"/>
        <end position="91"/>
    </location>
</feature>
<dbReference type="OrthoDB" id="5058150at2759"/>
<feature type="region of interest" description="Disordered" evidence="1">
    <location>
        <begin position="115"/>
        <end position="158"/>
    </location>
</feature>
<sequence>MSTIQAAMAQLLPAERQAREGRALLSLNASISRTLLTIEQECQPARQLRKIQTEIRRHILATLVDEETADSNQNTAQGPSEREASREDFLPHPDTVLPSIEQELYYAPVTIASSTVGGTPGEAPERKRRPATAILNESDDLNDQSPTAKKRAADDEFDSVAKRPKTWLGTMTRGFFA</sequence>
<protein>
    <submittedName>
        <fullName evidence="2">Uncharacterized protein</fullName>
    </submittedName>
</protein>
<organism evidence="2 3">
    <name type="scientific">Fusarium redolens</name>
    <dbReference type="NCBI Taxonomy" id="48865"/>
    <lineage>
        <taxon>Eukaryota</taxon>
        <taxon>Fungi</taxon>
        <taxon>Dikarya</taxon>
        <taxon>Ascomycota</taxon>
        <taxon>Pezizomycotina</taxon>
        <taxon>Sordariomycetes</taxon>
        <taxon>Hypocreomycetidae</taxon>
        <taxon>Hypocreales</taxon>
        <taxon>Nectriaceae</taxon>
        <taxon>Fusarium</taxon>
        <taxon>Fusarium redolens species complex</taxon>
    </lineage>
</organism>
<reference evidence="2" key="1">
    <citation type="journal article" date="2021" name="Nat. Commun.">
        <title>Genetic determinants of endophytism in the Arabidopsis root mycobiome.</title>
        <authorList>
            <person name="Mesny F."/>
            <person name="Miyauchi S."/>
            <person name="Thiergart T."/>
            <person name="Pickel B."/>
            <person name="Atanasova L."/>
            <person name="Karlsson M."/>
            <person name="Huettel B."/>
            <person name="Barry K.W."/>
            <person name="Haridas S."/>
            <person name="Chen C."/>
            <person name="Bauer D."/>
            <person name="Andreopoulos W."/>
            <person name="Pangilinan J."/>
            <person name="LaButti K."/>
            <person name="Riley R."/>
            <person name="Lipzen A."/>
            <person name="Clum A."/>
            <person name="Drula E."/>
            <person name="Henrissat B."/>
            <person name="Kohler A."/>
            <person name="Grigoriev I.V."/>
            <person name="Martin F.M."/>
            <person name="Hacquard S."/>
        </authorList>
    </citation>
    <scope>NUCLEOTIDE SEQUENCE</scope>
    <source>
        <strain evidence="2">MPI-CAGE-AT-0023</strain>
    </source>
</reference>